<evidence type="ECO:0008006" key="3">
    <source>
        <dbReference type="Google" id="ProtNLM"/>
    </source>
</evidence>
<evidence type="ECO:0000313" key="2">
    <source>
        <dbReference type="Proteomes" id="UP000540506"/>
    </source>
</evidence>
<dbReference type="AlphaFoldDB" id="A0A7W7RBK3"/>
<accession>A0A7W7RBK3</accession>
<gene>
    <name evidence="1" type="ORF">FHR34_007932</name>
</gene>
<comment type="caution">
    <text evidence="1">The sequence shown here is derived from an EMBL/GenBank/DDBJ whole genome shotgun (WGS) entry which is preliminary data.</text>
</comment>
<protein>
    <recommendedName>
        <fullName evidence="3">DUF3515 domain-containing protein</fullName>
    </recommendedName>
</protein>
<organism evidence="1 2">
    <name type="scientific">Kitasatospora kifunensis</name>
    <name type="common">Streptomyces kifunensis</name>
    <dbReference type="NCBI Taxonomy" id="58351"/>
    <lineage>
        <taxon>Bacteria</taxon>
        <taxon>Bacillati</taxon>
        <taxon>Actinomycetota</taxon>
        <taxon>Actinomycetes</taxon>
        <taxon>Kitasatosporales</taxon>
        <taxon>Streptomycetaceae</taxon>
        <taxon>Kitasatospora</taxon>
    </lineage>
</organism>
<proteinExistence type="predicted"/>
<dbReference type="Proteomes" id="UP000540506">
    <property type="component" value="Unassembled WGS sequence"/>
</dbReference>
<name>A0A7W7RBK3_KITKI</name>
<dbReference type="RefSeq" id="WP_184946472.1">
    <property type="nucleotide sequence ID" value="NZ_JACHJV010000003.1"/>
</dbReference>
<reference evidence="1 2" key="1">
    <citation type="submission" date="2020-08" db="EMBL/GenBank/DDBJ databases">
        <title>Sequencing the genomes of 1000 actinobacteria strains.</title>
        <authorList>
            <person name="Klenk H.-P."/>
        </authorList>
    </citation>
    <scope>NUCLEOTIDE SEQUENCE [LARGE SCALE GENOMIC DNA]</scope>
    <source>
        <strain evidence="1 2">DSM 41654</strain>
    </source>
</reference>
<sequence>MNPLERTVRTVRALPAPVRWLAIPLVLLAATALVVGSGSPPWRPPLTAPNPEGQAATYCQTLMKGLPETLVGNRRVAPDPSPYVALWASSPRTVLRCGVARPKSLAIEANRRKESPNVNNVQWYEEGDGHGGYRFTTTLRTLYVEVSAPAGSYRNYTDPLSEISTLVNSTIPDMFGNLNSTDDDAP</sequence>
<dbReference type="InterPro" id="IPR021903">
    <property type="entry name" value="DUF3515"/>
</dbReference>
<dbReference type="Pfam" id="PF12028">
    <property type="entry name" value="DUF3515"/>
    <property type="match status" value="1"/>
</dbReference>
<dbReference type="EMBL" id="JACHJV010000003">
    <property type="protein sequence ID" value="MBB4928835.1"/>
    <property type="molecule type" value="Genomic_DNA"/>
</dbReference>
<keyword evidence="2" id="KW-1185">Reference proteome</keyword>
<evidence type="ECO:0000313" key="1">
    <source>
        <dbReference type="EMBL" id="MBB4928835.1"/>
    </source>
</evidence>